<proteinExistence type="predicted"/>
<name>A0A2P2MA07_RHIMU</name>
<evidence type="ECO:0000313" key="1">
    <source>
        <dbReference type="EMBL" id="MBX27043.1"/>
    </source>
</evidence>
<reference evidence="1" key="1">
    <citation type="submission" date="2018-02" db="EMBL/GenBank/DDBJ databases">
        <title>Rhizophora mucronata_Transcriptome.</title>
        <authorList>
            <person name="Meera S.P."/>
            <person name="Sreeshan A."/>
            <person name="Augustine A."/>
        </authorList>
    </citation>
    <scope>NUCLEOTIDE SEQUENCE</scope>
    <source>
        <tissue evidence="1">Leaf</tissue>
    </source>
</reference>
<dbReference type="AlphaFoldDB" id="A0A2P2MA07"/>
<accession>A0A2P2MA07</accession>
<sequence>MVSRSHTPTFNLKLFYCLTRFNVSCLGTCKSFNTGAD</sequence>
<organism evidence="1">
    <name type="scientific">Rhizophora mucronata</name>
    <name type="common">Asiatic mangrove</name>
    <dbReference type="NCBI Taxonomy" id="61149"/>
    <lineage>
        <taxon>Eukaryota</taxon>
        <taxon>Viridiplantae</taxon>
        <taxon>Streptophyta</taxon>
        <taxon>Embryophyta</taxon>
        <taxon>Tracheophyta</taxon>
        <taxon>Spermatophyta</taxon>
        <taxon>Magnoliopsida</taxon>
        <taxon>eudicotyledons</taxon>
        <taxon>Gunneridae</taxon>
        <taxon>Pentapetalae</taxon>
        <taxon>rosids</taxon>
        <taxon>fabids</taxon>
        <taxon>Malpighiales</taxon>
        <taxon>Rhizophoraceae</taxon>
        <taxon>Rhizophora</taxon>
    </lineage>
</organism>
<dbReference type="EMBL" id="GGEC01046559">
    <property type="protein sequence ID" value="MBX27043.1"/>
    <property type="molecule type" value="Transcribed_RNA"/>
</dbReference>
<protein>
    <submittedName>
        <fullName evidence="1">Uncharacterized protein</fullName>
    </submittedName>
</protein>